<dbReference type="GO" id="GO:0006637">
    <property type="term" value="P:acyl-CoA metabolic process"/>
    <property type="evidence" value="ECO:0007669"/>
    <property type="project" value="TreeGrafter"/>
</dbReference>
<dbReference type="PANTHER" id="PTHR43605:SF10">
    <property type="entry name" value="ACYL-COA SYNTHETASE MEDIUM CHAIN FAMILY MEMBER 3"/>
    <property type="match status" value="1"/>
</dbReference>
<dbReference type="SUPFAM" id="SSF56801">
    <property type="entry name" value="Acetyl-CoA synthetase-like"/>
    <property type="match status" value="1"/>
</dbReference>
<evidence type="ECO:0000256" key="1">
    <source>
        <dbReference type="ARBA" id="ARBA00006432"/>
    </source>
</evidence>
<dbReference type="Pfam" id="PF13193">
    <property type="entry name" value="AMP-binding_C"/>
    <property type="match status" value="1"/>
</dbReference>
<organism evidence="7 8">
    <name type="scientific">Streptosporangium carneum</name>
    <dbReference type="NCBI Taxonomy" id="47481"/>
    <lineage>
        <taxon>Bacteria</taxon>
        <taxon>Bacillati</taxon>
        <taxon>Actinomycetota</taxon>
        <taxon>Actinomycetes</taxon>
        <taxon>Streptosporangiales</taxon>
        <taxon>Streptosporangiaceae</taxon>
        <taxon>Streptosporangium</taxon>
    </lineage>
</organism>
<evidence type="ECO:0000256" key="3">
    <source>
        <dbReference type="ARBA" id="ARBA00022741"/>
    </source>
</evidence>
<keyword evidence="8" id="KW-1185">Reference proteome</keyword>
<dbReference type="GO" id="GO:0006633">
    <property type="term" value="P:fatty acid biosynthetic process"/>
    <property type="evidence" value="ECO:0007669"/>
    <property type="project" value="TreeGrafter"/>
</dbReference>
<evidence type="ECO:0000259" key="5">
    <source>
        <dbReference type="Pfam" id="PF00501"/>
    </source>
</evidence>
<evidence type="ECO:0000313" key="7">
    <source>
        <dbReference type="EMBL" id="GLK14834.1"/>
    </source>
</evidence>
<feature type="domain" description="AMP-dependent synthetase/ligase" evidence="5">
    <location>
        <begin position="49"/>
        <end position="406"/>
    </location>
</feature>
<dbReference type="GO" id="GO:0015645">
    <property type="term" value="F:fatty acid ligase activity"/>
    <property type="evidence" value="ECO:0007669"/>
    <property type="project" value="TreeGrafter"/>
</dbReference>
<evidence type="ECO:0000313" key="8">
    <source>
        <dbReference type="Proteomes" id="UP001143474"/>
    </source>
</evidence>
<dbReference type="Proteomes" id="UP001143474">
    <property type="component" value="Unassembled WGS sequence"/>
</dbReference>
<dbReference type="Gene3D" id="3.40.50.12780">
    <property type="entry name" value="N-terminal domain of ligase-like"/>
    <property type="match status" value="1"/>
</dbReference>
<protein>
    <submittedName>
        <fullName evidence="7">AMP-dependent synthetase</fullName>
    </submittedName>
</protein>
<dbReference type="InterPro" id="IPR025110">
    <property type="entry name" value="AMP-bd_C"/>
</dbReference>
<dbReference type="InterPro" id="IPR020845">
    <property type="entry name" value="AMP-binding_CS"/>
</dbReference>
<dbReference type="Gene3D" id="3.30.300.30">
    <property type="match status" value="1"/>
</dbReference>
<dbReference type="GO" id="GO:0004321">
    <property type="term" value="F:fatty-acyl-CoA synthase activity"/>
    <property type="evidence" value="ECO:0007669"/>
    <property type="project" value="TreeGrafter"/>
</dbReference>
<dbReference type="EMBL" id="BSEV01000037">
    <property type="protein sequence ID" value="GLK14834.1"/>
    <property type="molecule type" value="Genomic_DNA"/>
</dbReference>
<sequence>METGGNTEIYLRARDLLLGLGGDYAEAVRRFAWPRFDGPFNWAVDWFDAIARGNDRTALWVVEEDGSQTRHTFDEMARRSDQVAALLAACGVSRGDRVMLMLDNQVELWESMLAVMKLGAVILPATTALGPADLLDRVDRGGVRYVIANAADTAKFDDVPGRYVRICVDDAPAGWVSYREAYGVDAPPPAHPGTAPGDPLLLYFTSGTTSRPKLVEHTQVSYPVGHLSTAYWIGVRPGDVHLNISSPGWAKHAWSCFFAPWIAEATIFVYNYGRFDAGALLERIREAGVTTFCAPPTVWRMLIKADLSGGPGRLREVVSAGEPLNPEVIEQVRDQWGLTIRDGFGQTEITLSVGNVPGMPVKPGSMGLPMPGVPVVLVDPVTGERAEEGEICVDLSARPVSLMTGYQGDETRNAEAMAGGYYHTGDVAVRDADGYIFYVGRTDDVFKASDYKISPFELESVLIEHPAVAEAAVVPAPDEVRLAVPKAYVTLAAGWEPDRETALAILRHARDRLAPYQRVRRLEFSGLPKTVSGKIRRVELRGREERAAAEGAALSEWRDDQFPELRS</sequence>
<dbReference type="InterPro" id="IPR000873">
    <property type="entry name" value="AMP-dep_synth/lig_dom"/>
</dbReference>
<keyword evidence="3" id="KW-0547">Nucleotide-binding</keyword>
<evidence type="ECO:0000256" key="4">
    <source>
        <dbReference type="ARBA" id="ARBA00022840"/>
    </source>
</evidence>
<dbReference type="GO" id="GO:0016405">
    <property type="term" value="F:CoA-ligase activity"/>
    <property type="evidence" value="ECO:0007669"/>
    <property type="project" value="UniProtKB-ARBA"/>
</dbReference>
<dbReference type="RefSeq" id="WP_271223063.1">
    <property type="nucleotide sequence ID" value="NZ_BAAAVD010000059.1"/>
</dbReference>
<evidence type="ECO:0000259" key="6">
    <source>
        <dbReference type="Pfam" id="PF13193"/>
    </source>
</evidence>
<comment type="similarity">
    <text evidence="1">Belongs to the ATP-dependent AMP-binding enzyme family.</text>
</comment>
<accession>A0A9W6IBV0</accession>
<feature type="domain" description="AMP-binding enzyme C-terminal" evidence="6">
    <location>
        <begin position="457"/>
        <end position="534"/>
    </location>
</feature>
<reference evidence="7" key="2">
    <citation type="submission" date="2023-01" db="EMBL/GenBank/DDBJ databases">
        <authorList>
            <person name="Sun Q."/>
            <person name="Evtushenko L."/>
        </authorList>
    </citation>
    <scope>NUCLEOTIDE SEQUENCE</scope>
    <source>
        <strain evidence="7">VKM Ac-2007</strain>
    </source>
</reference>
<dbReference type="PROSITE" id="PS00455">
    <property type="entry name" value="AMP_BINDING"/>
    <property type="match status" value="1"/>
</dbReference>
<dbReference type="InterPro" id="IPR042099">
    <property type="entry name" value="ANL_N_sf"/>
</dbReference>
<dbReference type="InterPro" id="IPR051087">
    <property type="entry name" value="Mitochondrial_ACSM"/>
</dbReference>
<comment type="caution">
    <text evidence="7">The sequence shown here is derived from an EMBL/GenBank/DDBJ whole genome shotgun (WGS) entry which is preliminary data.</text>
</comment>
<dbReference type="FunFam" id="3.30.300.30:FF:000028">
    <property type="entry name" value="AMP-dependent synthetase"/>
    <property type="match status" value="1"/>
</dbReference>
<name>A0A9W6IBV0_9ACTN</name>
<keyword evidence="4" id="KW-0067">ATP-binding</keyword>
<evidence type="ECO:0000256" key="2">
    <source>
        <dbReference type="ARBA" id="ARBA00022598"/>
    </source>
</evidence>
<reference evidence="7" key="1">
    <citation type="journal article" date="2014" name="Int. J. Syst. Evol. Microbiol.">
        <title>Complete genome sequence of Corynebacterium casei LMG S-19264T (=DSM 44701T), isolated from a smear-ripened cheese.</title>
        <authorList>
            <consortium name="US DOE Joint Genome Institute (JGI-PGF)"/>
            <person name="Walter F."/>
            <person name="Albersmeier A."/>
            <person name="Kalinowski J."/>
            <person name="Ruckert C."/>
        </authorList>
    </citation>
    <scope>NUCLEOTIDE SEQUENCE</scope>
    <source>
        <strain evidence="7">VKM Ac-2007</strain>
    </source>
</reference>
<dbReference type="InterPro" id="IPR045851">
    <property type="entry name" value="AMP-bd_C_sf"/>
</dbReference>
<proteinExistence type="inferred from homology"/>
<gene>
    <name evidence="7" type="ORF">GCM10017600_82460</name>
</gene>
<keyword evidence="2" id="KW-0436">Ligase</keyword>
<dbReference type="PANTHER" id="PTHR43605">
    <property type="entry name" value="ACYL-COENZYME A SYNTHETASE"/>
    <property type="match status" value="1"/>
</dbReference>
<dbReference type="Pfam" id="PF00501">
    <property type="entry name" value="AMP-binding"/>
    <property type="match status" value="1"/>
</dbReference>
<dbReference type="AlphaFoldDB" id="A0A9W6IBV0"/>
<dbReference type="GO" id="GO:0005524">
    <property type="term" value="F:ATP binding"/>
    <property type="evidence" value="ECO:0007669"/>
    <property type="project" value="UniProtKB-KW"/>
</dbReference>